<evidence type="ECO:0000256" key="13">
    <source>
        <dbReference type="ARBA" id="ARBA00023237"/>
    </source>
</evidence>
<keyword evidence="6 15" id="KW-0812">Transmembrane</keyword>
<dbReference type="Gene3D" id="3.10.560.10">
    <property type="entry name" value="Outer membrane lipoprotein wza domain like"/>
    <property type="match status" value="1"/>
</dbReference>
<evidence type="ECO:0000256" key="1">
    <source>
        <dbReference type="ARBA" id="ARBA00004571"/>
    </source>
</evidence>
<proteinExistence type="inferred from homology"/>
<evidence type="ECO:0000313" key="19">
    <source>
        <dbReference type="Proteomes" id="UP001500167"/>
    </source>
</evidence>
<keyword evidence="19" id="KW-1185">Reference proteome</keyword>
<feature type="transmembrane region" description="Helical" evidence="15">
    <location>
        <begin position="242"/>
        <end position="263"/>
    </location>
</feature>
<evidence type="ECO:0000313" key="18">
    <source>
        <dbReference type="EMBL" id="GAA4168120.1"/>
    </source>
</evidence>
<evidence type="ECO:0000256" key="4">
    <source>
        <dbReference type="ARBA" id="ARBA00022452"/>
    </source>
</evidence>
<evidence type="ECO:0000256" key="7">
    <source>
        <dbReference type="ARBA" id="ARBA00022729"/>
    </source>
</evidence>
<dbReference type="InterPro" id="IPR003715">
    <property type="entry name" value="Poly_export_N"/>
</dbReference>
<dbReference type="Proteomes" id="UP001500167">
    <property type="component" value="Unassembled WGS sequence"/>
</dbReference>
<feature type="domain" description="SLBB" evidence="17">
    <location>
        <begin position="148"/>
        <end position="227"/>
    </location>
</feature>
<keyword evidence="13" id="KW-0998">Cell outer membrane</keyword>
<evidence type="ECO:0000259" key="16">
    <source>
        <dbReference type="Pfam" id="PF02563"/>
    </source>
</evidence>
<keyword evidence="7" id="KW-0732">Signal</keyword>
<keyword evidence="3" id="KW-0813">Transport</keyword>
<accession>A0ABP7ZQM3</accession>
<evidence type="ECO:0000256" key="11">
    <source>
        <dbReference type="ARBA" id="ARBA00023136"/>
    </source>
</evidence>
<dbReference type="Pfam" id="PF02563">
    <property type="entry name" value="Poly_export"/>
    <property type="match status" value="1"/>
</dbReference>
<keyword evidence="11 15" id="KW-0472">Membrane</keyword>
<comment type="subcellular location">
    <subcellularLocation>
        <location evidence="1">Cell outer membrane</location>
        <topology evidence="1">Multi-pass membrane protein</topology>
    </subcellularLocation>
</comment>
<name>A0ABP7ZQM3_9SPHI</name>
<keyword evidence="9" id="KW-0406">Ion transport</keyword>
<keyword evidence="8" id="KW-0625">Polysaccharide transport</keyword>
<sequence length="264" mass="28692">MKRIIYLFTLMGLFLISSCISSKKSVYVGNMVPDSIYLAKQAMPLLAQTGDRLRIVISARNAELAAPFNNVGGSSKVDERGQVSSSGSQELARGYLVDQQGQISFPVLGNVLVGGHSLADVKALIEEKLVEQRLLQQPSATVELENLKINVIGEVTRVGVVDVPDGRITLFDAIAKAGGLTVNGSPTDVTIIREEDGHRRLIAANLESQEVFESAGYYLQQNDIVYVKPKGRRMSPNEEANFRYVSVGVGLLSLVLTFVNLLVK</sequence>
<evidence type="ECO:0000256" key="6">
    <source>
        <dbReference type="ARBA" id="ARBA00022692"/>
    </source>
</evidence>
<keyword evidence="10" id="KW-0626">Porin</keyword>
<dbReference type="Pfam" id="PF22461">
    <property type="entry name" value="SLBB_2"/>
    <property type="match status" value="1"/>
</dbReference>
<evidence type="ECO:0000256" key="2">
    <source>
        <dbReference type="ARBA" id="ARBA00009450"/>
    </source>
</evidence>
<feature type="domain" description="Polysaccharide export protein N-terminal" evidence="16">
    <location>
        <begin position="49"/>
        <end position="144"/>
    </location>
</feature>
<dbReference type="EMBL" id="BAAAZK010000002">
    <property type="protein sequence ID" value="GAA4168120.1"/>
    <property type="molecule type" value="Genomic_DNA"/>
</dbReference>
<dbReference type="InterPro" id="IPR049712">
    <property type="entry name" value="Poly_export"/>
</dbReference>
<keyword evidence="4" id="KW-1134">Transmembrane beta strand</keyword>
<keyword evidence="14" id="KW-0449">Lipoprotein</keyword>
<evidence type="ECO:0000256" key="12">
    <source>
        <dbReference type="ARBA" id="ARBA00023139"/>
    </source>
</evidence>
<dbReference type="PANTHER" id="PTHR33619:SF3">
    <property type="entry name" value="POLYSACCHARIDE EXPORT PROTEIN GFCE-RELATED"/>
    <property type="match status" value="1"/>
</dbReference>
<evidence type="ECO:0000256" key="3">
    <source>
        <dbReference type="ARBA" id="ARBA00022448"/>
    </source>
</evidence>
<keyword evidence="12" id="KW-0564">Palmitate</keyword>
<gene>
    <name evidence="18" type="ORF">GCM10022218_02510</name>
</gene>
<evidence type="ECO:0000259" key="17">
    <source>
        <dbReference type="Pfam" id="PF22461"/>
    </source>
</evidence>
<reference evidence="19" key="1">
    <citation type="journal article" date="2019" name="Int. J. Syst. Evol. Microbiol.">
        <title>The Global Catalogue of Microorganisms (GCM) 10K type strain sequencing project: providing services to taxonomists for standard genome sequencing and annotation.</title>
        <authorList>
            <consortium name="The Broad Institute Genomics Platform"/>
            <consortium name="The Broad Institute Genome Sequencing Center for Infectious Disease"/>
            <person name="Wu L."/>
            <person name="Ma J."/>
        </authorList>
    </citation>
    <scope>NUCLEOTIDE SEQUENCE [LARGE SCALE GENOMIC DNA]</scope>
    <source>
        <strain evidence="19">JCM 16722</strain>
    </source>
</reference>
<keyword evidence="15" id="KW-1133">Transmembrane helix</keyword>
<protein>
    <submittedName>
        <fullName evidence="18">Polysaccharide biosynthesis/export family protein</fullName>
    </submittedName>
</protein>
<dbReference type="RefSeq" id="WP_346083771.1">
    <property type="nucleotide sequence ID" value="NZ_BAAAZK010000002.1"/>
</dbReference>
<dbReference type="PROSITE" id="PS51257">
    <property type="entry name" value="PROKAR_LIPOPROTEIN"/>
    <property type="match status" value="1"/>
</dbReference>
<evidence type="ECO:0000256" key="10">
    <source>
        <dbReference type="ARBA" id="ARBA00023114"/>
    </source>
</evidence>
<keyword evidence="5" id="KW-0762">Sugar transport</keyword>
<comment type="similarity">
    <text evidence="2">Belongs to the BexD/CtrA/VexA family.</text>
</comment>
<evidence type="ECO:0000256" key="8">
    <source>
        <dbReference type="ARBA" id="ARBA00023047"/>
    </source>
</evidence>
<evidence type="ECO:0000256" key="15">
    <source>
        <dbReference type="SAM" id="Phobius"/>
    </source>
</evidence>
<evidence type="ECO:0000256" key="14">
    <source>
        <dbReference type="ARBA" id="ARBA00023288"/>
    </source>
</evidence>
<evidence type="ECO:0000256" key="5">
    <source>
        <dbReference type="ARBA" id="ARBA00022597"/>
    </source>
</evidence>
<dbReference type="InterPro" id="IPR054765">
    <property type="entry name" value="SLBB_dom"/>
</dbReference>
<evidence type="ECO:0000256" key="9">
    <source>
        <dbReference type="ARBA" id="ARBA00023065"/>
    </source>
</evidence>
<dbReference type="PANTHER" id="PTHR33619">
    <property type="entry name" value="POLYSACCHARIDE EXPORT PROTEIN GFCE-RELATED"/>
    <property type="match status" value="1"/>
</dbReference>
<organism evidence="18 19">
    <name type="scientific">Sphingobacterium ginsenosidimutans</name>
    <dbReference type="NCBI Taxonomy" id="687845"/>
    <lineage>
        <taxon>Bacteria</taxon>
        <taxon>Pseudomonadati</taxon>
        <taxon>Bacteroidota</taxon>
        <taxon>Sphingobacteriia</taxon>
        <taxon>Sphingobacteriales</taxon>
        <taxon>Sphingobacteriaceae</taxon>
        <taxon>Sphingobacterium</taxon>
    </lineage>
</organism>
<comment type="caution">
    <text evidence="18">The sequence shown here is derived from an EMBL/GenBank/DDBJ whole genome shotgun (WGS) entry which is preliminary data.</text>
</comment>